<dbReference type="GO" id="GO:0050660">
    <property type="term" value="F:flavin adenine dinucleotide binding"/>
    <property type="evidence" value="ECO:0007669"/>
    <property type="project" value="UniProtKB-UniRule"/>
</dbReference>
<dbReference type="PRINTS" id="PR00411">
    <property type="entry name" value="PNDRDTASEI"/>
</dbReference>
<name>A0A9D1G670_9FIRM</name>
<dbReference type="PANTHER" id="PTHR11806">
    <property type="entry name" value="GLUCOSE INHIBITED DIVISION PROTEIN A"/>
    <property type="match status" value="1"/>
</dbReference>
<feature type="binding site" evidence="11">
    <location>
        <begin position="15"/>
        <end position="20"/>
    </location>
    <ligand>
        <name>FAD</name>
        <dbReference type="ChEBI" id="CHEBI:57692"/>
    </ligand>
</feature>
<reference evidence="13" key="1">
    <citation type="submission" date="2020-10" db="EMBL/GenBank/DDBJ databases">
        <authorList>
            <person name="Gilroy R."/>
        </authorList>
    </citation>
    <scope>NUCLEOTIDE SEQUENCE</scope>
    <source>
        <strain evidence="13">ChiHecec3B27-6122</strain>
    </source>
</reference>
<evidence type="ECO:0000256" key="4">
    <source>
        <dbReference type="ARBA" id="ARBA00020461"/>
    </source>
</evidence>
<protein>
    <recommendedName>
        <fullName evidence="4 11">tRNA uridine 5-carboxymethylaminomethyl modification enzyme MnmG</fullName>
    </recommendedName>
    <alternativeName>
        <fullName evidence="10 11">Glucose-inhibited division protein A</fullName>
    </alternativeName>
</protein>
<dbReference type="Pfam" id="PF01134">
    <property type="entry name" value="GIDA"/>
    <property type="match status" value="1"/>
</dbReference>
<gene>
    <name evidence="11 13" type="primary">mnmG</name>
    <name evidence="11" type="synonym">gidA</name>
    <name evidence="13" type="ORF">IAD42_05635</name>
</gene>
<dbReference type="PROSITE" id="PS01280">
    <property type="entry name" value="GIDA_1"/>
    <property type="match status" value="1"/>
</dbReference>
<keyword evidence="7 11" id="KW-0274">FAD</keyword>
<evidence type="ECO:0000256" key="8">
    <source>
        <dbReference type="ARBA" id="ARBA00023027"/>
    </source>
</evidence>
<comment type="similarity">
    <text evidence="3 11">Belongs to the MnmG family.</text>
</comment>
<dbReference type="InterPro" id="IPR020595">
    <property type="entry name" value="MnmG-rel_CS"/>
</dbReference>
<keyword evidence="11" id="KW-0963">Cytoplasm</keyword>
<dbReference type="InterPro" id="IPR026904">
    <property type="entry name" value="MnmG_C"/>
</dbReference>
<dbReference type="EMBL" id="DVJS01000139">
    <property type="protein sequence ID" value="HIS97439.1"/>
    <property type="molecule type" value="Genomic_DNA"/>
</dbReference>
<evidence type="ECO:0000313" key="14">
    <source>
        <dbReference type="Proteomes" id="UP000886876"/>
    </source>
</evidence>
<dbReference type="Pfam" id="PF21680">
    <property type="entry name" value="GIDA_C_1st"/>
    <property type="match status" value="1"/>
</dbReference>
<dbReference type="GO" id="GO:0005829">
    <property type="term" value="C:cytosol"/>
    <property type="evidence" value="ECO:0007669"/>
    <property type="project" value="TreeGrafter"/>
</dbReference>
<dbReference type="NCBIfam" id="TIGR00136">
    <property type="entry name" value="mnmG_gidA"/>
    <property type="match status" value="1"/>
</dbReference>
<comment type="cofactor">
    <cofactor evidence="1 11">
        <name>FAD</name>
        <dbReference type="ChEBI" id="CHEBI:57692"/>
    </cofactor>
</comment>
<dbReference type="InterPro" id="IPR044920">
    <property type="entry name" value="MnmG_C_subdom_sf"/>
</dbReference>
<proteinExistence type="inferred from homology"/>
<dbReference type="GO" id="GO:0030488">
    <property type="term" value="P:tRNA methylation"/>
    <property type="evidence" value="ECO:0007669"/>
    <property type="project" value="TreeGrafter"/>
</dbReference>
<evidence type="ECO:0000259" key="12">
    <source>
        <dbReference type="SMART" id="SM01228"/>
    </source>
</evidence>
<dbReference type="InterPro" id="IPR036188">
    <property type="entry name" value="FAD/NAD-bd_sf"/>
</dbReference>
<dbReference type="Gene3D" id="3.50.50.60">
    <property type="entry name" value="FAD/NAD(P)-binding domain"/>
    <property type="match status" value="2"/>
</dbReference>
<comment type="function">
    <text evidence="2 11">NAD-binding protein involved in the addition of a carboxymethylaminomethyl (cmnm) group at the wobble position (U34) of certain tRNAs, forming tRNA-cmnm(5)s(2)U34.</text>
</comment>
<dbReference type="Gene3D" id="1.10.10.1800">
    <property type="entry name" value="tRNA uridine 5-carboxymethylaminomethyl modification enzyme MnmG/GidA"/>
    <property type="match status" value="1"/>
</dbReference>
<dbReference type="SMART" id="SM01228">
    <property type="entry name" value="GIDA_assoc_3"/>
    <property type="match status" value="1"/>
</dbReference>
<dbReference type="Gene3D" id="1.10.150.570">
    <property type="entry name" value="GidA associated domain, C-terminal subdomain"/>
    <property type="match status" value="1"/>
</dbReference>
<dbReference type="InterPro" id="IPR040131">
    <property type="entry name" value="MnmG_N"/>
</dbReference>
<evidence type="ECO:0000256" key="11">
    <source>
        <dbReference type="HAMAP-Rule" id="MF_00129"/>
    </source>
</evidence>
<dbReference type="SUPFAM" id="SSF51905">
    <property type="entry name" value="FAD/NAD(P)-binding domain"/>
    <property type="match status" value="1"/>
</dbReference>
<keyword evidence="8 11" id="KW-0520">NAD</keyword>
<dbReference type="Pfam" id="PF13932">
    <property type="entry name" value="SAM_GIDA_C"/>
    <property type="match status" value="1"/>
</dbReference>
<sequence>MRTYDAGKCDIAVIGAGHAGIEAALASARLGLETVCFAINLDTVGNMPCNPAIGGTGKGHLVRELDALGGEMAHAADAACIQYRMLNLGKGPAVHSLRAQADRRRYQEVMKRTLERQERLRLIQAEVVDIGVEDGRVVSVTTHTGAVWRCRAAIIATGTFLKGRTIVGEVIRDSGPDGLAPSGPLADCLRALGLSLRRFKTGTPPRVNARSVDFSKMQLQEGDAEPEPFSFQTERPPENLARCYLTYTTPETHEIIRANLDRSPIYSGVIEGVGPRYCPSIETKVMTFPDKERHQLFIEPMGLGTEELYVQGFSSSMPEEVQVEMLHTVPGLERAEIMRTAYAIEYDCVDPTELLPTLETRKVSGLYGAGQFNGSSGYEEAAVQGFCAGVNAARKIKGEAPFVLRRSEAYIGALIDDLVTRGTNEPYRMMTSRSEYRLLLRQDNADERLTHIGYELGLVPKERLEAVERKYAAVDAEISRLERTHVAPTPELCSALEALGTAAPTSGVSLAALLRRPQVGYTDLAPFDRERPALPRAVTQQVEIRLRYEGYIKRQLRQVEEFSRMESRALPEDIDYEKVPGLRTEAKQKLAALRPENFGRASRISGVSPADMAALAMYVGRRER</sequence>
<dbReference type="PRINTS" id="PR00368">
    <property type="entry name" value="FADPNR"/>
</dbReference>
<accession>A0A9D1G670</accession>
<comment type="subunit">
    <text evidence="9 11">Homodimer. Heterotetramer of two MnmE and two MnmG subunits.</text>
</comment>
<dbReference type="HAMAP" id="MF_00129">
    <property type="entry name" value="MnmG_GidA"/>
    <property type="match status" value="1"/>
</dbReference>
<dbReference type="InterPro" id="IPR049312">
    <property type="entry name" value="GIDA_C_N"/>
</dbReference>
<comment type="subcellular location">
    <subcellularLocation>
        <location evidence="11">Cytoplasm</location>
    </subcellularLocation>
</comment>
<dbReference type="AlphaFoldDB" id="A0A9D1G670"/>
<feature type="binding site" evidence="11">
    <location>
        <position position="127"/>
    </location>
    <ligand>
        <name>FAD</name>
        <dbReference type="ChEBI" id="CHEBI:57692"/>
    </ligand>
</feature>
<dbReference type="InterPro" id="IPR047001">
    <property type="entry name" value="MnmG_C_subdom"/>
</dbReference>
<evidence type="ECO:0000256" key="2">
    <source>
        <dbReference type="ARBA" id="ARBA00003717"/>
    </source>
</evidence>
<dbReference type="PANTHER" id="PTHR11806:SF0">
    <property type="entry name" value="PROTEIN MTO1 HOMOLOG, MITOCHONDRIAL"/>
    <property type="match status" value="1"/>
</dbReference>
<dbReference type="GO" id="GO:0002098">
    <property type="term" value="P:tRNA wobble uridine modification"/>
    <property type="evidence" value="ECO:0007669"/>
    <property type="project" value="InterPro"/>
</dbReference>
<dbReference type="FunFam" id="3.50.50.60:FF:000002">
    <property type="entry name" value="tRNA uridine 5-carboxymethylaminomethyl modification enzyme MnmG"/>
    <property type="match status" value="1"/>
</dbReference>
<feature type="binding site" evidence="11">
    <location>
        <begin position="274"/>
        <end position="288"/>
    </location>
    <ligand>
        <name>NAD(+)</name>
        <dbReference type="ChEBI" id="CHEBI:57540"/>
    </ligand>
</feature>
<feature type="binding site" evidence="11">
    <location>
        <position position="371"/>
    </location>
    <ligand>
        <name>FAD</name>
        <dbReference type="ChEBI" id="CHEBI:57692"/>
    </ligand>
</feature>
<keyword evidence="6 11" id="KW-0819">tRNA processing</keyword>
<evidence type="ECO:0000256" key="5">
    <source>
        <dbReference type="ARBA" id="ARBA00022630"/>
    </source>
</evidence>
<organism evidence="13 14">
    <name type="scientific">Candidatus Scatomorpha pullistercoris</name>
    <dbReference type="NCBI Taxonomy" id="2840929"/>
    <lineage>
        <taxon>Bacteria</taxon>
        <taxon>Bacillati</taxon>
        <taxon>Bacillota</taxon>
        <taxon>Clostridia</taxon>
        <taxon>Eubacteriales</taxon>
        <taxon>Candidatus Scatomorpha</taxon>
    </lineage>
</organism>
<reference evidence="13" key="2">
    <citation type="journal article" date="2021" name="PeerJ">
        <title>Extensive microbial diversity within the chicken gut microbiome revealed by metagenomics and culture.</title>
        <authorList>
            <person name="Gilroy R."/>
            <person name="Ravi A."/>
            <person name="Getino M."/>
            <person name="Pursley I."/>
            <person name="Horton D.L."/>
            <person name="Alikhan N.F."/>
            <person name="Baker D."/>
            <person name="Gharbi K."/>
            <person name="Hall N."/>
            <person name="Watson M."/>
            <person name="Adriaenssens E.M."/>
            <person name="Foster-Nyarko E."/>
            <person name="Jarju S."/>
            <person name="Secka A."/>
            <person name="Antonio M."/>
            <person name="Oren A."/>
            <person name="Chaudhuri R.R."/>
            <person name="La Ragione R."/>
            <person name="Hildebrand F."/>
            <person name="Pallen M.J."/>
        </authorList>
    </citation>
    <scope>NUCLEOTIDE SEQUENCE</scope>
    <source>
        <strain evidence="13">ChiHecec3B27-6122</strain>
    </source>
</reference>
<evidence type="ECO:0000313" key="13">
    <source>
        <dbReference type="EMBL" id="HIS97439.1"/>
    </source>
</evidence>
<dbReference type="FunFam" id="1.10.150.570:FF:000001">
    <property type="entry name" value="tRNA uridine 5-carboxymethylaminomethyl modification enzyme MnmG"/>
    <property type="match status" value="1"/>
</dbReference>
<evidence type="ECO:0000256" key="9">
    <source>
        <dbReference type="ARBA" id="ARBA00025948"/>
    </source>
</evidence>
<feature type="binding site" evidence="11">
    <location>
        <position position="182"/>
    </location>
    <ligand>
        <name>FAD</name>
        <dbReference type="ChEBI" id="CHEBI:57692"/>
    </ligand>
</feature>
<comment type="caution">
    <text evidence="13">The sequence shown here is derived from an EMBL/GenBank/DDBJ whole genome shotgun (WGS) entry which is preliminary data.</text>
</comment>
<evidence type="ECO:0000256" key="3">
    <source>
        <dbReference type="ARBA" id="ARBA00007653"/>
    </source>
</evidence>
<evidence type="ECO:0000256" key="1">
    <source>
        <dbReference type="ARBA" id="ARBA00001974"/>
    </source>
</evidence>
<dbReference type="InterPro" id="IPR002218">
    <property type="entry name" value="MnmG-rel"/>
</dbReference>
<feature type="domain" description="tRNA uridine 5-carboxymethylaminomethyl modification enzyme C-terminal subdomain" evidence="12">
    <location>
        <begin position="546"/>
        <end position="617"/>
    </location>
</feature>
<evidence type="ECO:0000256" key="7">
    <source>
        <dbReference type="ARBA" id="ARBA00022827"/>
    </source>
</evidence>
<evidence type="ECO:0000256" key="6">
    <source>
        <dbReference type="ARBA" id="ARBA00022694"/>
    </source>
</evidence>
<dbReference type="InterPro" id="IPR004416">
    <property type="entry name" value="MnmG"/>
</dbReference>
<keyword evidence="5 11" id="KW-0285">Flavoprotein</keyword>
<dbReference type="Proteomes" id="UP000886876">
    <property type="component" value="Unassembled WGS sequence"/>
</dbReference>
<evidence type="ECO:0000256" key="10">
    <source>
        <dbReference type="ARBA" id="ARBA00031800"/>
    </source>
</evidence>